<evidence type="ECO:0000313" key="2">
    <source>
        <dbReference type="EMBL" id="CAB1421790.1"/>
    </source>
</evidence>
<organism evidence="2 3">
    <name type="scientific">Pleuronectes platessa</name>
    <name type="common">European plaice</name>
    <dbReference type="NCBI Taxonomy" id="8262"/>
    <lineage>
        <taxon>Eukaryota</taxon>
        <taxon>Metazoa</taxon>
        <taxon>Chordata</taxon>
        <taxon>Craniata</taxon>
        <taxon>Vertebrata</taxon>
        <taxon>Euteleostomi</taxon>
        <taxon>Actinopterygii</taxon>
        <taxon>Neopterygii</taxon>
        <taxon>Teleostei</taxon>
        <taxon>Neoteleostei</taxon>
        <taxon>Acanthomorphata</taxon>
        <taxon>Carangaria</taxon>
        <taxon>Pleuronectiformes</taxon>
        <taxon>Pleuronectoidei</taxon>
        <taxon>Pleuronectidae</taxon>
        <taxon>Pleuronectes</taxon>
    </lineage>
</organism>
<keyword evidence="3" id="KW-1185">Reference proteome</keyword>
<keyword evidence="1" id="KW-0812">Transmembrane</keyword>
<reference evidence="2" key="1">
    <citation type="submission" date="2020-03" db="EMBL/GenBank/DDBJ databases">
        <authorList>
            <person name="Weist P."/>
        </authorList>
    </citation>
    <scope>NUCLEOTIDE SEQUENCE</scope>
</reference>
<name>A0A9N7TZ67_PLEPL</name>
<gene>
    <name evidence="2" type="ORF">PLEPLA_LOCUS9678</name>
</gene>
<feature type="transmembrane region" description="Helical" evidence="1">
    <location>
        <begin position="28"/>
        <end position="46"/>
    </location>
</feature>
<dbReference type="AlphaFoldDB" id="A0A9N7TZ67"/>
<evidence type="ECO:0000313" key="3">
    <source>
        <dbReference type="Proteomes" id="UP001153269"/>
    </source>
</evidence>
<evidence type="ECO:0000256" key="1">
    <source>
        <dbReference type="SAM" id="Phobius"/>
    </source>
</evidence>
<protein>
    <submittedName>
        <fullName evidence="2">Uncharacterized protein</fullName>
    </submittedName>
</protein>
<sequence length="86" mass="9340">MFDLDQVRERSSVTRTCVTSSAPSSCLLFIYLFVCVYLSVPVPLLLPLGAPVKQGLSCSESLVNRLVSLGLHRSSSRSACSCTMRV</sequence>
<keyword evidence="1" id="KW-0472">Membrane</keyword>
<dbReference type="Proteomes" id="UP001153269">
    <property type="component" value="Unassembled WGS sequence"/>
</dbReference>
<proteinExistence type="predicted"/>
<accession>A0A9N7TZ67</accession>
<comment type="caution">
    <text evidence="2">The sequence shown here is derived from an EMBL/GenBank/DDBJ whole genome shotgun (WGS) entry which is preliminary data.</text>
</comment>
<keyword evidence="1" id="KW-1133">Transmembrane helix</keyword>
<dbReference type="EMBL" id="CADEAL010000546">
    <property type="protein sequence ID" value="CAB1421790.1"/>
    <property type="molecule type" value="Genomic_DNA"/>
</dbReference>